<dbReference type="Ensembl" id="ENSOMET00000021913.1">
    <property type="protein sequence ID" value="ENSOMEP00000030994.1"/>
    <property type="gene ID" value="ENSOMEG00000015620.1"/>
</dbReference>
<feature type="compositionally biased region" description="Basic and acidic residues" evidence="2">
    <location>
        <begin position="753"/>
        <end position="762"/>
    </location>
</feature>
<feature type="region of interest" description="Disordered" evidence="2">
    <location>
        <begin position="391"/>
        <end position="412"/>
    </location>
</feature>
<feature type="region of interest" description="Disordered" evidence="2">
    <location>
        <begin position="665"/>
        <end position="719"/>
    </location>
</feature>
<keyword evidence="1" id="KW-0175">Coiled coil</keyword>
<feature type="compositionally biased region" description="Polar residues" evidence="2">
    <location>
        <begin position="803"/>
        <end position="821"/>
    </location>
</feature>
<dbReference type="GO" id="GO:0001837">
    <property type="term" value="P:epithelial to mesenchymal transition"/>
    <property type="evidence" value="ECO:0007669"/>
    <property type="project" value="TreeGrafter"/>
</dbReference>
<dbReference type="PANTHER" id="PTHR21510">
    <property type="entry name" value="AKNA DOMAIN-CONTAINING PROTEIN"/>
    <property type="match status" value="1"/>
</dbReference>
<reference evidence="3" key="1">
    <citation type="submission" date="2025-08" db="UniProtKB">
        <authorList>
            <consortium name="Ensembl"/>
        </authorList>
    </citation>
    <scope>IDENTIFICATION</scope>
</reference>
<feature type="compositionally biased region" description="Low complexity" evidence="2">
    <location>
        <begin position="831"/>
        <end position="841"/>
    </location>
</feature>
<dbReference type="GO" id="GO:0021849">
    <property type="term" value="P:neuroblast division in subventricular zone"/>
    <property type="evidence" value="ECO:0007669"/>
    <property type="project" value="TreeGrafter"/>
</dbReference>
<organism evidence="3 4">
    <name type="scientific">Oryzias melastigma</name>
    <name type="common">Marine medaka</name>
    <dbReference type="NCBI Taxonomy" id="30732"/>
    <lineage>
        <taxon>Eukaryota</taxon>
        <taxon>Metazoa</taxon>
        <taxon>Chordata</taxon>
        <taxon>Craniata</taxon>
        <taxon>Vertebrata</taxon>
        <taxon>Euteleostomi</taxon>
        <taxon>Actinopterygii</taxon>
        <taxon>Neopterygii</taxon>
        <taxon>Teleostei</taxon>
        <taxon>Neoteleostei</taxon>
        <taxon>Acanthomorphata</taxon>
        <taxon>Ovalentaria</taxon>
        <taxon>Atherinomorphae</taxon>
        <taxon>Beloniformes</taxon>
        <taxon>Adrianichthyidae</taxon>
        <taxon>Oryziinae</taxon>
        <taxon>Oryzias</taxon>
    </lineage>
</organism>
<reference evidence="3" key="2">
    <citation type="submission" date="2025-09" db="UniProtKB">
        <authorList>
            <consortium name="Ensembl"/>
        </authorList>
    </citation>
    <scope>IDENTIFICATION</scope>
</reference>
<proteinExistence type="predicted"/>
<dbReference type="STRING" id="30732.ENSOMEP00000030994"/>
<dbReference type="AlphaFoldDB" id="A0A3B3DNI8"/>
<evidence type="ECO:0008006" key="5">
    <source>
        <dbReference type="Google" id="ProtNLM"/>
    </source>
</evidence>
<dbReference type="GO" id="GO:0060234">
    <property type="term" value="P:neuroblast delamination"/>
    <property type="evidence" value="ECO:0007669"/>
    <property type="project" value="TreeGrafter"/>
</dbReference>
<sequence>MERRAKTIAGVSFWTPAPLRASPSSTEDSEDGWEEEEDGEQAQREKDFVRLMDVNGIIGLPESVGEMLSPADPKPAEEDLQPTHGDLASLTEEREQRRSREEQRKSREEHPLSGVSQSSTIDYLWDQLLHSSAVPEIAAEPFPESSGSDSSLKSDSAGASPRPATPSSEHTSCRSSSGVGELQTSSPCKPRTHCPNNKLSKTSRAFNQFKTDSGSKQQNPKEPAAEPRKGAQNYPSPDLSKVEPRVCFPKGVYKPPRSRKAWRTSASPEPPLMFKSPAEIVKEVLLNSPAGPWTPQEGNISGTVTSTVPPEFRCRRQASALLEQLQEEHDRLLTRYAEAENTIDRLRLEAKVNLYADPPKAGRVPPSGPNHAPFKPLNLDFSGAQIISPSRCCSQQEGSDGRPLSRKGEPQQLADSLFSQTEKFLQQLQTFENLLKREKLKPAEKTKGLCQLAEGLDSLESGYLLALDEHKRLQRSGGEISPLDPDRELEGLIFRCELHLEELREQVEHSLASEREETPTPQSPPYVSAVHRAKAAMEVGGSARKLSEAKEGVGEETLRFPYLRPWIDEHRSTIQDFPMDRHRGRPEVDPLSAAFRTDLQRGDVEAEQRADRDDSQRPTSDQQDHDSGSGKRFSPRSRLPACSQTSRLPVPLGNLIRRLESQSSSLSSLADAEPPGNRSVKAGGTRRVTAQDGVVSPETDSGFVGSESGRLAPAAAPCSVHQRATERISALLEEKPAAIHVPSSPFSRVVPKPRGDPLEKRTRSGQRRRTCSQQNRVSEVEPSRAGSGSSDSAASESEVEQSNTGTLNSLHTPRSGSSSTTLRHHGDSLRARSSSQAADAAIQTLQAEVSRLKDRVEICMRNQRPPRSDGAAPHTHHCSQTSASTPHSRSTETWSHVRQTEDEGEDEQRPKTQEKSTSAQRKRPQHNFSPSSDGQFPPPPQSSSQTSAASGRCRTAAVHSKTTQTWQRPVCDRTDDGSDQHHLCLRCLSSLRGRSETFTGVSSPIGPLGGDREQRWPSCLHLCGPRDGLRQRDYHRGEEVPSPVRSRAEDSPDGAASSSADPVRLHRCRPVHPPQLLLYSSPVFLLPTSIPDEPRGAQGSDDRKGRSRRCWEADRRLDSSLSRAIRAARVMKITSRHMAHALAAGLQHQQLLVLQACSTSSCWLSPAATS</sequence>
<feature type="compositionally biased region" description="Low complexity" evidence="2">
    <location>
        <begin position="783"/>
        <end position="802"/>
    </location>
</feature>
<dbReference type="InterPro" id="IPR052655">
    <property type="entry name" value="AKNA_Centrosome-Trans_reg"/>
</dbReference>
<protein>
    <recommendedName>
        <fullName evidence="5">AT-hook transcription factor</fullName>
    </recommendedName>
</protein>
<feature type="region of interest" description="Disordered" evidence="2">
    <location>
        <begin position="62"/>
        <end position="118"/>
    </location>
</feature>
<accession>A0A3B3DNI8</accession>
<feature type="compositionally biased region" description="Low complexity" evidence="2">
    <location>
        <begin position="145"/>
        <end position="160"/>
    </location>
</feature>
<feature type="region of interest" description="Disordered" evidence="2">
    <location>
        <begin position="1030"/>
        <end position="1066"/>
    </location>
</feature>
<feature type="compositionally biased region" description="Basic and acidic residues" evidence="2">
    <location>
        <begin position="577"/>
        <end position="588"/>
    </location>
</feature>
<evidence type="ECO:0000313" key="3">
    <source>
        <dbReference type="Ensembl" id="ENSOMEP00000030994.1"/>
    </source>
</evidence>
<feature type="region of interest" description="Disordered" evidence="2">
    <location>
        <begin position="856"/>
        <end position="970"/>
    </location>
</feature>
<feature type="compositionally biased region" description="Polar residues" evidence="2">
    <location>
        <begin position="194"/>
        <end position="220"/>
    </location>
</feature>
<feature type="compositionally biased region" description="Acidic residues" evidence="2">
    <location>
        <begin position="27"/>
        <end position="40"/>
    </location>
</feature>
<dbReference type="Proteomes" id="UP000261560">
    <property type="component" value="Unplaced"/>
</dbReference>
<feature type="region of interest" description="Disordered" evidence="2">
    <location>
        <begin position="136"/>
        <end position="274"/>
    </location>
</feature>
<evidence type="ECO:0000256" key="2">
    <source>
        <dbReference type="SAM" id="MobiDB-lite"/>
    </source>
</evidence>
<feature type="compositionally biased region" description="Polar residues" evidence="2">
    <location>
        <begin position="165"/>
        <end position="187"/>
    </location>
</feature>
<feature type="region of interest" description="Disordered" evidence="2">
    <location>
        <begin position="736"/>
        <end position="842"/>
    </location>
</feature>
<name>A0A3B3DNI8_ORYME</name>
<feature type="compositionally biased region" description="Low complexity" evidence="2">
    <location>
        <begin position="942"/>
        <end position="951"/>
    </location>
</feature>
<feature type="compositionally biased region" description="Polar residues" evidence="2">
    <location>
        <begin position="878"/>
        <end position="897"/>
    </location>
</feature>
<feature type="region of interest" description="Disordered" evidence="2">
    <location>
        <begin position="1089"/>
        <end position="1109"/>
    </location>
</feature>
<feature type="region of interest" description="Disordered" evidence="2">
    <location>
        <begin position="577"/>
        <end position="647"/>
    </location>
</feature>
<feature type="compositionally biased region" description="Basic and acidic residues" evidence="2">
    <location>
        <begin position="91"/>
        <end position="111"/>
    </location>
</feature>
<dbReference type="GO" id="GO:0005813">
    <property type="term" value="C:centrosome"/>
    <property type="evidence" value="ECO:0007669"/>
    <property type="project" value="TreeGrafter"/>
</dbReference>
<feature type="coiled-coil region" evidence="1">
    <location>
        <begin position="315"/>
        <end position="349"/>
    </location>
</feature>
<dbReference type="PANTHER" id="PTHR21510:SF15">
    <property type="entry name" value="MICROTUBULE ORGANIZATION PROTEIN AKNA"/>
    <property type="match status" value="1"/>
</dbReference>
<dbReference type="OMA" id="PHLAMTE"/>
<feature type="compositionally biased region" description="Basic and acidic residues" evidence="2">
    <location>
        <begin position="1092"/>
        <end position="1109"/>
    </location>
</feature>
<dbReference type="PaxDb" id="30732-ENSOMEP00000030994"/>
<evidence type="ECO:0000256" key="1">
    <source>
        <dbReference type="SAM" id="Coils"/>
    </source>
</evidence>
<keyword evidence="4" id="KW-1185">Reference proteome</keyword>
<dbReference type="GeneTree" id="ENSGT00940000154254"/>
<feature type="compositionally biased region" description="Basic and acidic residues" evidence="2">
    <location>
        <begin position="598"/>
        <end position="629"/>
    </location>
</feature>
<feature type="compositionally biased region" description="Basic and acidic residues" evidence="2">
    <location>
        <begin position="1030"/>
        <end position="1039"/>
    </location>
</feature>
<feature type="region of interest" description="Disordered" evidence="2">
    <location>
        <begin position="1"/>
        <end position="46"/>
    </location>
</feature>
<evidence type="ECO:0000313" key="4">
    <source>
        <dbReference type="Proteomes" id="UP000261560"/>
    </source>
</evidence>